<evidence type="ECO:0000259" key="2">
    <source>
        <dbReference type="PROSITE" id="PS50097"/>
    </source>
</evidence>
<dbReference type="PANTHER" id="PTHR24410">
    <property type="entry name" value="HL07962P-RELATED"/>
    <property type="match status" value="1"/>
</dbReference>
<dbReference type="InParanoid" id="A0A6P7G6B1"/>
<dbReference type="Proteomes" id="UP001652700">
    <property type="component" value="Unplaced"/>
</dbReference>
<protein>
    <submittedName>
        <fullName evidence="5">Kelch-like protein 4 isoform X1</fullName>
    </submittedName>
</protein>
<dbReference type="AlphaFoldDB" id="A0A6P7G6B1"/>
<feature type="region of interest" description="Disordered" evidence="1">
    <location>
        <begin position="1"/>
        <end position="32"/>
    </location>
</feature>
<dbReference type="Pfam" id="PF00651">
    <property type="entry name" value="BTB"/>
    <property type="match status" value="1"/>
</dbReference>
<dbReference type="OrthoDB" id="2359033at2759"/>
<dbReference type="InterPro" id="IPR056184">
    <property type="entry name" value="TRAF_BTBD17"/>
</dbReference>
<dbReference type="RefSeq" id="XP_028140055.1">
    <property type="nucleotide sequence ID" value="XM_028284254.1"/>
</dbReference>
<dbReference type="KEGG" id="dvv:114334220"/>
<dbReference type="Gene3D" id="1.25.40.420">
    <property type="match status" value="1"/>
</dbReference>
<evidence type="ECO:0000313" key="3">
    <source>
        <dbReference type="EnsemblMetazoa" id="XP_028140055.1"/>
    </source>
</evidence>
<gene>
    <name evidence="5" type="primary">LOC114334220</name>
</gene>
<sequence length="501" mass="58296">MDYQGDRDDSPEPSPSKSRRKGSYEFGTGDSSESCQKMVDNSENVLKVLKRLYFEKEMCDVYFVVGHKEYGAHRIILCASSDVFHVMLMRPEWSECHESRIELQEMSVCEPVFPMFLEYFYTGKIMITHTNVMPILALADKYMVKSLSRICISYMCKHVPHAVYHNQLFSWWQYATACGHNVVFETCQNYIKRNFEIVANTPDFCNFDINMFSHILEQNDIVVHNEIVLYNCAVRWLDLQRIKLYQHGLTSEEIETEFRLLTEKILTYIRFPMMSPRELADLVLSPVLKLHKEFYMDRMSISMNYHSGYTELIKQYFNTDEGKRLFTPRLYTCDSCSALLTIDNFNSIPNYHTSTFVFSSCLSTAEHQSGNINEWLVDLYPKGVWFKKCFLIVWQGTLEVPEEILTTVRLSLTSRELSESTSRVKISVLIYGMQGGVEHVMEVKEVIHHFSDQERTVNIDNLIPFYELNKQAASQDQSEPVYLVGPNRDSLKLNLVIAPVT</sequence>
<dbReference type="InterPro" id="IPR051481">
    <property type="entry name" value="BTB-POZ/Galectin-3-binding"/>
</dbReference>
<organism evidence="5">
    <name type="scientific">Diabrotica virgifera virgifera</name>
    <name type="common">western corn rootworm</name>
    <dbReference type="NCBI Taxonomy" id="50390"/>
    <lineage>
        <taxon>Eukaryota</taxon>
        <taxon>Metazoa</taxon>
        <taxon>Ecdysozoa</taxon>
        <taxon>Arthropoda</taxon>
        <taxon>Hexapoda</taxon>
        <taxon>Insecta</taxon>
        <taxon>Pterygota</taxon>
        <taxon>Neoptera</taxon>
        <taxon>Endopterygota</taxon>
        <taxon>Coleoptera</taxon>
        <taxon>Polyphaga</taxon>
        <taxon>Cucujiformia</taxon>
        <taxon>Chrysomeloidea</taxon>
        <taxon>Chrysomelidae</taxon>
        <taxon>Galerucinae</taxon>
        <taxon>Diabroticina</taxon>
        <taxon>Diabroticites</taxon>
        <taxon>Diabrotica</taxon>
    </lineage>
</organism>
<accession>A0A6P7G6B1</accession>
<dbReference type="Gene3D" id="3.30.710.10">
    <property type="entry name" value="Potassium Channel Kv1.1, Chain A"/>
    <property type="match status" value="1"/>
</dbReference>
<dbReference type="Pfam" id="PF07707">
    <property type="entry name" value="BACK"/>
    <property type="match status" value="1"/>
</dbReference>
<dbReference type="SUPFAM" id="SSF54695">
    <property type="entry name" value="POZ domain"/>
    <property type="match status" value="1"/>
</dbReference>
<name>A0A6P7G6B1_DIAVI</name>
<evidence type="ECO:0000313" key="4">
    <source>
        <dbReference type="Proteomes" id="UP001652700"/>
    </source>
</evidence>
<evidence type="ECO:0000313" key="5">
    <source>
        <dbReference type="RefSeq" id="XP_028140055.1"/>
    </source>
</evidence>
<dbReference type="EnsemblMetazoa" id="XM_028284254.2">
    <property type="protein sequence ID" value="XP_028140055.1"/>
    <property type="gene ID" value="LOC114334220"/>
</dbReference>
<keyword evidence="4" id="KW-1185">Reference proteome</keyword>
<evidence type="ECO:0000256" key="1">
    <source>
        <dbReference type="SAM" id="MobiDB-lite"/>
    </source>
</evidence>
<dbReference type="Pfam" id="PF23651">
    <property type="entry name" value="TRAF_BTBD17"/>
    <property type="match status" value="1"/>
</dbReference>
<dbReference type="PROSITE" id="PS50097">
    <property type="entry name" value="BTB"/>
    <property type="match status" value="1"/>
</dbReference>
<dbReference type="InterPro" id="IPR011333">
    <property type="entry name" value="SKP1/BTB/POZ_sf"/>
</dbReference>
<reference evidence="3" key="2">
    <citation type="submission" date="2025-05" db="UniProtKB">
        <authorList>
            <consortium name="EnsemblMetazoa"/>
        </authorList>
    </citation>
    <scope>IDENTIFICATION</scope>
</reference>
<dbReference type="CTD" id="32125"/>
<dbReference type="InterPro" id="IPR000210">
    <property type="entry name" value="BTB/POZ_dom"/>
</dbReference>
<dbReference type="InterPro" id="IPR011705">
    <property type="entry name" value="BACK"/>
</dbReference>
<dbReference type="SMART" id="SM00225">
    <property type="entry name" value="BTB"/>
    <property type="match status" value="1"/>
</dbReference>
<reference evidence="5" key="1">
    <citation type="submission" date="2025-04" db="UniProtKB">
        <authorList>
            <consortium name="RefSeq"/>
        </authorList>
    </citation>
    <scope>IDENTIFICATION</scope>
    <source>
        <tissue evidence="5">Whole insect</tissue>
    </source>
</reference>
<feature type="domain" description="BTB" evidence="2">
    <location>
        <begin position="59"/>
        <end position="129"/>
    </location>
</feature>
<dbReference type="GeneID" id="114334220"/>
<dbReference type="PANTHER" id="PTHR24410:SF41">
    <property type="entry name" value="HL07962P"/>
    <property type="match status" value="1"/>
</dbReference>
<dbReference type="FunCoup" id="A0A6P7G6B1">
    <property type="interactions" value="582"/>
</dbReference>
<dbReference type="SMART" id="SM00875">
    <property type="entry name" value="BACK"/>
    <property type="match status" value="1"/>
</dbReference>
<proteinExistence type="predicted"/>
<dbReference type="CDD" id="cd18493">
    <property type="entry name" value="BACK_BTBD17"/>
    <property type="match status" value="1"/>
</dbReference>
<feature type="compositionally biased region" description="Basic and acidic residues" evidence="1">
    <location>
        <begin position="1"/>
        <end position="10"/>
    </location>
</feature>